<proteinExistence type="predicted"/>
<feature type="transmembrane region" description="Helical" evidence="1">
    <location>
        <begin position="146"/>
        <end position="165"/>
    </location>
</feature>
<reference evidence="3 4" key="1">
    <citation type="submission" date="2016-10" db="EMBL/GenBank/DDBJ databases">
        <authorList>
            <person name="de Groot N.N."/>
        </authorList>
    </citation>
    <scope>NUCLEOTIDE SEQUENCE [LARGE SCALE GENOMIC DNA]</scope>
    <source>
        <strain evidence="3 4">CGMCC 1.10457</strain>
    </source>
</reference>
<dbReference type="Gene3D" id="1.20.144.10">
    <property type="entry name" value="Phosphatidic acid phosphatase type 2/haloperoxidase"/>
    <property type="match status" value="1"/>
</dbReference>
<sequence>MFRLEGLSRLIWESVPAGAAAPFGVITALGSATFLLLALSLLYWLDERRSTAAVVSYALIALAVVVGLKAALALPRPPEAVRLIALHADPYGFPSGHAVAAVVVYGGLVTVRDRLDDRRAVTGVAVVVALVGLSRVVLGMHYVGDVVVGTALGLALLAVCVRLVGDDPTRGFALAALLSVPALAVTGLGAEALLAFGGSLGGVLGGLRLDGLAELQSRFHGVVLTAVGVPFVFLTDALADGLVEPVLVVLAYTLLVAGILRLPALVHRLPLDAVRRASKPR</sequence>
<accession>A0A1I6LY42</accession>
<dbReference type="PANTHER" id="PTHR14969:SF13">
    <property type="entry name" value="AT30094P"/>
    <property type="match status" value="1"/>
</dbReference>
<feature type="transmembrane region" description="Helical" evidence="1">
    <location>
        <begin position="20"/>
        <end position="45"/>
    </location>
</feature>
<dbReference type="STRING" id="767519.SAMN05216559_3418"/>
<organism evidence="3 4">
    <name type="scientific">Halomicrobium zhouii</name>
    <dbReference type="NCBI Taxonomy" id="767519"/>
    <lineage>
        <taxon>Archaea</taxon>
        <taxon>Methanobacteriati</taxon>
        <taxon>Methanobacteriota</taxon>
        <taxon>Stenosarchaea group</taxon>
        <taxon>Halobacteria</taxon>
        <taxon>Halobacteriales</taxon>
        <taxon>Haloarculaceae</taxon>
        <taxon>Halomicrobium</taxon>
    </lineage>
</organism>
<evidence type="ECO:0000256" key="1">
    <source>
        <dbReference type="SAM" id="Phobius"/>
    </source>
</evidence>
<feature type="transmembrane region" description="Helical" evidence="1">
    <location>
        <begin position="52"/>
        <end position="71"/>
    </location>
</feature>
<evidence type="ECO:0000313" key="4">
    <source>
        <dbReference type="Proteomes" id="UP000199062"/>
    </source>
</evidence>
<feature type="domain" description="Phosphatidic acid phosphatase type 2/haloperoxidase" evidence="2">
    <location>
        <begin position="51"/>
        <end position="161"/>
    </location>
</feature>
<feature type="transmembrane region" description="Helical" evidence="1">
    <location>
        <begin position="120"/>
        <end position="140"/>
    </location>
</feature>
<protein>
    <submittedName>
        <fullName evidence="3">PAP2 superfamily protein</fullName>
    </submittedName>
</protein>
<keyword evidence="1" id="KW-0472">Membrane</keyword>
<feature type="transmembrane region" description="Helical" evidence="1">
    <location>
        <begin position="172"/>
        <end position="199"/>
    </location>
</feature>
<dbReference type="InterPro" id="IPR000326">
    <property type="entry name" value="PAP2/HPO"/>
</dbReference>
<keyword evidence="1" id="KW-0812">Transmembrane</keyword>
<dbReference type="RefSeq" id="WP_177227582.1">
    <property type="nucleotide sequence ID" value="NZ_FOZK01000003.1"/>
</dbReference>
<feature type="transmembrane region" description="Helical" evidence="1">
    <location>
        <begin position="246"/>
        <end position="266"/>
    </location>
</feature>
<dbReference type="SUPFAM" id="SSF48317">
    <property type="entry name" value="Acid phosphatase/Vanadium-dependent haloperoxidase"/>
    <property type="match status" value="1"/>
</dbReference>
<keyword evidence="1" id="KW-1133">Transmembrane helix</keyword>
<dbReference type="PANTHER" id="PTHR14969">
    <property type="entry name" value="SPHINGOSINE-1-PHOSPHATE PHOSPHOHYDROLASE"/>
    <property type="match status" value="1"/>
</dbReference>
<feature type="transmembrane region" description="Helical" evidence="1">
    <location>
        <begin position="91"/>
        <end position="108"/>
    </location>
</feature>
<evidence type="ECO:0000313" key="3">
    <source>
        <dbReference type="EMBL" id="SFS08391.1"/>
    </source>
</evidence>
<keyword evidence="4" id="KW-1185">Reference proteome</keyword>
<dbReference type="Pfam" id="PF01569">
    <property type="entry name" value="PAP2"/>
    <property type="match status" value="1"/>
</dbReference>
<dbReference type="OrthoDB" id="10182at2157"/>
<gene>
    <name evidence="3" type="ORF">SAMN05216559_3418</name>
</gene>
<dbReference type="SMART" id="SM00014">
    <property type="entry name" value="acidPPc"/>
    <property type="match status" value="1"/>
</dbReference>
<dbReference type="EMBL" id="FOZK01000003">
    <property type="protein sequence ID" value="SFS08391.1"/>
    <property type="molecule type" value="Genomic_DNA"/>
</dbReference>
<dbReference type="Proteomes" id="UP000199062">
    <property type="component" value="Unassembled WGS sequence"/>
</dbReference>
<evidence type="ECO:0000259" key="2">
    <source>
        <dbReference type="SMART" id="SM00014"/>
    </source>
</evidence>
<name>A0A1I6LY42_9EURY</name>
<dbReference type="AlphaFoldDB" id="A0A1I6LY42"/>
<dbReference type="InterPro" id="IPR036938">
    <property type="entry name" value="PAP2/HPO_sf"/>
</dbReference>